<gene>
    <name evidence="1" type="ORF">PHJA_000696300</name>
</gene>
<dbReference type="AlphaFoldDB" id="A0A830BEZ2"/>
<protein>
    <submittedName>
        <fullName evidence="1">Uncharacterized protein</fullName>
    </submittedName>
</protein>
<evidence type="ECO:0000313" key="1">
    <source>
        <dbReference type="EMBL" id="GFP85526.1"/>
    </source>
</evidence>
<keyword evidence="2" id="KW-1185">Reference proteome</keyword>
<proteinExistence type="predicted"/>
<comment type="caution">
    <text evidence="1">The sequence shown here is derived from an EMBL/GenBank/DDBJ whole genome shotgun (WGS) entry which is preliminary data.</text>
</comment>
<dbReference type="Proteomes" id="UP000653305">
    <property type="component" value="Unassembled WGS sequence"/>
</dbReference>
<sequence length="72" mass="7955">MGSMNINKHVLRGYHLIKEIVEIGEIKIECAQNHHVLGNMMSISGGDDGFEAAEAPEFNSNFRPRGLCTARV</sequence>
<name>A0A830BEZ2_9LAMI</name>
<accession>A0A830BEZ2</accession>
<reference evidence="1" key="1">
    <citation type="submission" date="2020-07" db="EMBL/GenBank/DDBJ databases">
        <title>Ethylene signaling mediates host invasion by parasitic plants.</title>
        <authorList>
            <person name="Yoshida S."/>
        </authorList>
    </citation>
    <scope>NUCLEOTIDE SEQUENCE</scope>
    <source>
        <strain evidence="1">Okayama</strain>
    </source>
</reference>
<organism evidence="1 2">
    <name type="scientific">Phtheirospermum japonicum</name>
    <dbReference type="NCBI Taxonomy" id="374723"/>
    <lineage>
        <taxon>Eukaryota</taxon>
        <taxon>Viridiplantae</taxon>
        <taxon>Streptophyta</taxon>
        <taxon>Embryophyta</taxon>
        <taxon>Tracheophyta</taxon>
        <taxon>Spermatophyta</taxon>
        <taxon>Magnoliopsida</taxon>
        <taxon>eudicotyledons</taxon>
        <taxon>Gunneridae</taxon>
        <taxon>Pentapetalae</taxon>
        <taxon>asterids</taxon>
        <taxon>lamiids</taxon>
        <taxon>Lamiales</taxon>
        <taxon>Orobanchaceae</taxon>
        <taxon>Orobanchaceae incertae sedis</taxon>
        <taxon>Phtheirospermum</taxon>
    </lineage>
</organism>
<evidence type="ECO:0000313" key="2">
    <source>
        <dbReference type="Proteomes" id="UP000653305"/>
    </source>
</evidence>
<dbReference type="EMBL" id="BMAC01000107">
    <property type="protein sequence ID" value="GFP85526.1"/>
    <property type="molecule type" value="Genomic_DNA"/>
</dbReference>